<keyword evidence="2" id="KW-1185">Reference proteome</keyword>
<evidence type="ECO:0000313" key="1">
    <source>
        <dbReference type="EMBL" id="KAJ7564564.1"/>
    </source>
</evidence>
<accession>A0ACC2EDH9</accession>
<organism evidence="1 2">
    <name type="scientific">Diphasiastrum complanatum</name>
    <name type="common">Issler's clubmoss</name>
    <name type="synonym">Lycopodium complanatum</name>
    <dbReference type="NCBI Taxonomy" id="34168"/>
    <lineage>
        <taxon>Eukaryota</taxon>
        <taxon>Viridiplantae</taxon>
        <taxon>Streptophyta</taxon>
        <taxon>Embryophyta</taxon>
        <taxon>Tracheophyta</taxon>
        <taxon>Lycopodiopsida</taxon>
        <taxon>Lycopodiales</taxon>
        <taxon>Lycopodiaceae</taxon>
        <taxon>Lycopodioideae</taxon>
        <taxon>Diphasiastrum</taxon>
    </lineage>
</organism>
<dbReference type="EMBL" id="CM055093">
    <property type="protein sequence ID" value="KAJ7564564.1"/>
    <property type="molecule type" value="Genomic_DNA"/>
</dbReference>
<comment type="caution">
    <text evidence="1">The sequence shown here is derived from an EMBL/GenBank/DDBJ whole genome shotgun (WGS) entry which is preliminary data.</text>
</comment>
<proteinExistence type="predicted"/>
<dbReference type="Proteomes" id="UP001162992">
    <property type="component" value="Chromosome 2"/>
</dbReference>
<sequence>MKTVNKVHAQESLRCSRKLTLLGCKRLVRLRVAAGGRGGNFPSVFDICMPSVICKTPETLQVGLHETELKNFSLTRENKVGMAVLGALHGCQSFCLLVRLWACADAPYLSPSLGCSSPICSSLSSFPTRSVSLSLSLSLWGWEGGSMWFRREEGFFFFFF</sequence>
<name>A0ACC2EDH9_DIPCM</name>
<gene>
    <name evidence="1" type="ORF">O6H91_02G022900</name>
</gene>
<evidence type="ECO:0000313" key="2">
    <source>
        <dbReference type="Proteomes" id="UP001162992"/>
    </source>
</evidence>
<protein>
    <submittedName>
        <fullName evidence="1">Uncharacterized protein</fullName>
    </submittedName>
</protein>
<reference evidence="2" key="1">
    <citation type="journal article" date="2024" name="Proc. Natl. Acad. Sci. U.S.A.">
        <title>Extraordinary preservation of gene collinearity over three hundred million years revealed in homosporous lycophytes.</title>
        <authorList>
            <person name="Li C."/>
            <person name="Wickell D."/>
            <person name="Kuo L.Y."/>
            <person name="Chen X."/>
            <person name="Nie B."/>
            <person name="Liao X."/>
            <person name="Peng D."/>
            <person name="Ji J."/>
            <person name="Jenkins J."/>
            <person name="Williams M."/>
            <person name="Shu S."/>
            <person name="Plott C."/>
            <person name="Barry K."/>
            <person name="Rajasekar S."/>
            <person name="Grimwood J."/>
            <person name="Han X."/>
            <person name="Sun S."/>
            <person name="Hou Z."/>
            <person name="He W."/>
            <person name="Dai G."/>
            <person name="Sun C."/>
            <person name="Schmutz J."/>
            <person name="Leebens-Mack J.H."/>
            <person name="Li F.W."/>
            <person name="Wang L."/>
        </authorList>
    </citation>
    <scope>NUCLEOTIDE SEQUENCE [LARGE SCALE GENOMIC DNA]</scope>
    <source>
        <strain evidence="2">cv. PW_Plant_1</strain>
    </source>
</reference>